<sequence length="190" mass="20896">MEKRMVCGLEDATIAEIDRVLVGLRAGKKKEERLKIRILRSNLRSSVTRGVLRSDDEFLKLVELVRRDPVAVAIVMGRDGGKRHRALEKLKKVDSVGEAVDQFISSKHVSALLYEITRALSEAPSTEARSAHTAELVTTATTIDSAPSKRERKKRRASSAGEAAVIPNENGKSVLKLSTILTQILTSILK</sequence>
<accession>A0A7S0T6C3</accession>
<evidence type="ECO:0000313" key="2">
    <source>
        <dbReference type="EMBL" id="CAD8725138.1"/>
    </source>
</evidence>
<proteinExistence type="predicted"/>
<reference evidence="2" key="1">
    <citation type="submission" date="2021-01" db="EMBL/GenBank/DDBJ databases">
        <authorList>
            <person name="Corre E."/>
            <person name="Pelletier E."/>
            <person name="Niang G."/>
            <person name="Scheremetjew M."/>
            <person name="Finn R."/>
            <person name="Kale V."/>
            <person name="Holt S."/>
            <person name="Cochrane G."/>
            <person name="Meng A."/>
            <person name="Brown T."/>
            <person name="Cohen L."/>
        </authorList>
    </citation>
    <scope>NUCLEOTIDE SEQUENCE</scope>
    <source>
        <strain evidence="2">CCMP3276</strain>
    </source>
</reference>
<organism evidence="2">
    <name type="scientific">Erythrolobus madagascarensis</name>
    <dbReference type="NCBI Taxonomy" id="708628"/>
    <lineage>
        <taxon>Eukaryota</taxon>
        <taxon>Rhodophyta</taxon>
        <taxon>Bangiophyceae</taxon>
        <taxon>Porphyridiales</taxon>
        <taxon>Porphyridiaceae</taxon>
        <taxon>Erythrolobus</taxon>
    </lineage>
</organism>
<gene>
    <name evidence="2" type="ORF">EMAD1354_LOCUS1216</name>
</gene>
<evidence type="ECO:0000256" key="1">
    <source>
        <dbReference type="SAM" id="MobiDB-lite"/>
    </source>
</evidence>
<feature type="region of interest" description="Disordered" evidence="1">
    <location>
        <begin position="144"/>
        <end position="164"/>
    </location>
</feature>
<dbReference type="EMBL" id="HBFE01001796">
    <property type="protein sequence ID" value="CAD8725138.1"/>
    <property type="molecule type" value="Transcribed_RNA"/>
</dbReference>
<protein>
    <submittedName>
        <fullName evidence="2">Uncharacterized protein</fullName>
    </submittedName>
</protein>
<dbReference type="AlphaFoldDB" id="A0A7S0T6C3"/>
<name>A0A7S0T6C3_9RHOD</name>